<evidence type="ECO:0000259" key="4">
    <source>
        <dbReference type="Pfam" id="PF00705"/>
    </source>
</evidence>
<sequence length="245" mass="27562">MKVKVVDALGFSYIFKTLSQYVSEATLLFGNDGFKVKGMDPSKVVYIDIFVPKDYFEEYNLENEMKIGVSLKDVNEVIKNVSKEDILYLELEKDKIMFTLDGEYLRTFSLPVLSPDEVETPSINLEFPFRANILTSTFGDLLDEFDQIGGDSIRFKAQNGKLYLSVMGDMGESIVELSLENGGLLESTGTDAESLYGLEHVSNTTKMRRPSDTLEIAFGSQLPLKLRYNLPKGGYADFYIAPRSE</sequence>
<dbReference type="PaxDb" id="1435377-SUSAZ_06110"/>
<dbReference type="AlphaFoldDB" id="A0A0U3H0X7"/>
<dbReference type="GO" id="GO:0030337">
    <property type="term" value="F:DNA polymerase processivity factor activity"/>
    <property type="evidence" value="ECO:0007669"/>
    <property type="project" value="UniProtKB-UniRule"/>
</dbReference>
<dbReference type="InterPro" id="IPR046938">
    <property type="entry name" value="DNA_clamp_sf"/>
</dbReference>
<keyword evidence="1 3" id="KW-0235">DNA replication</keyword>
<proteinExistence type="inferred from homology"/>
<evidence type="ECO:0000313" key="6">
    <source>
        <dbReference type="EMBL" id="ALU31236.1"/>
    </source>
</evidence>
<dbReference type="PANTHER" id="PTHR11352">
    <property type="entry name" value="PROLIFERATING CELL NUCLEAR ANTIGEN"/>
    <property type="match status" value="1"/>
</dbReference>
<dbReference type="GO" id="GO:0003677">
    <property type="term" value="F:DNA binding"/>
    <property type="evidence" value="ECO:0007669"/>
    <property type="project" value="UniProtKB-UniRule"/>
</dbReference>
<dbReference type="InterPro" id="IPR022659">
    <property type="entry name" value="Pr_cel_nuc_antig_CS"/>
</dbReference>
<dbReference type="CDD" id="cd00577">
    <property type="entry name" value="PCNA"/>
    <property type="match status" value="1"/>
</dbReference>
<organism evidence="5 8">
    <name type="scientific">Sulfolobus acidocaldarius</name>
    <dbReference type="NCBI Taxonomy" id="2285"/>
    <lineage>
        <taxon>Archaea</taxon>
        <taxon>Thermoproteota</taxon>
        <taxon>Thermoprotei</taxon>
        <taxon>Sulfolobales</taxon>
        <taxon>Sulfolobaceae</taxon>
        <taxon>Sulfolobus</taxon>
    </lineage>
</organism>
<dbReference type="EMBL" id="CP013694">
    <property type="protein sequence ID" value="ALU28527.1"/>
    <property type="molecule type" value="Genomic_DNA"/>
</dbReference>
<dbReference type="GeneID" id="14551785"/>
<dbReference type="Proteomes" id="UP000060043">
    <property type="component" value="Chromosome"/>
</dbReference>
<dbReference type="SMR" id="A0A0U3H0X7"/>
<comment type="function">
    <text evidence="3">Sliding clamp subunit that acts as a moving platform for DNA processing. Responsible for tethering the catalytic subunit of DNA polymerase and other proteins to DNA during high-speed replication.</text>
</comment>
<dbReference type="OrthoDB" id="14749at2157"/>
<keyword evidence="2 3" id="KW-0238">DNA-binding</keyword>
<feature type="domain" description="Proliferating cell nuclear antigen PCNA N-terminal" evidence="4">
    <location>
        <begin position="7"/>
        <end position="98"/>
    </location>
</feature>
<dbReference type="PRINTS" id="PR00339">
    <property type="entry name" value="PCNACYCLIN"/>
</dbReference>
<gene>
    <name evidence="3" type="primary">pcn</name>
    <name evidence="5" type="ORF">ATY89_00100</name>
    <name evidence="6" type="ORF">ATZ20_03145</name>
</gene>
<comment type="subunit">
    <text evidence="3">Homotrimer. The subunits circularize to form a toroid; DNA passes through its center. Replication factor C (RFC) is required to load the toroid on the DNA.</text>
</comment>
<dbReference type="Proteomes" id="UP000065473">
    <property type="component" value="Chromosome"/>
</dbReference>
<dbReference type="STRING" id="1435377.SUSAZ_06110"/>
<dbReference type="HAMAP" id="MF_00317">
    <property type="entry name" value="DNApol_clamp_arch"/>
    <property type="match status" value="1"/>
</dbReference>
<dbReference type="GO" id="GO:0006272">
    <property type="term" value="P:leading strand elongation"/>
    <property type="evidence" value="ECO:0007669"/>
    <property type="project" value="TreeGrafter"/>
</dbReference>
<dbReference type="PROSITE" id="PS01251">
    <property type="entry name" value="PCNA_1"/>
    <property type="match status" value="1"/>
</dbReference>
<evidence type="ECO:0000313" key="8">
    <source>
        <dbReference type="Proteomes" id="UP000065473"/>
    </source>
</evidence>
<dbReference type="InterPro" id="IPR000730">
    <property type="entry name" value="Pr_cel_nuc_antig"/>
</dbReference>
<comment type="similarity">
    <text evidence="3">Belongs to the PCNA family.</text>
</comment>
<dbReference type="SUPFAM" id="SSF55979">
    <property type="entry name" value="DNA clamp"/>
    <property type="match status" value="2"/>
</dbReference>
<protein>
    <recommendedName>
        <fullName evidence="3">DNA polymerase sliding clamp</fullName>
    </recommendedName>
    <alternativeName>
        <fullName evidence="3">Proliferating cell nuclear antigen homolog</fullName>
        <shortName evidence="3">PCNA</shortName>
    </alternativeName>
</protein>
<accession>A0A0U3H0X7</accession>
<evidence type="ECO:0000256" key="2">
    <source>
        <dbReference type="ARBA" id="ARBA00023125"/>
    </source>
</evidence>
<dbReference type="InterPro" id="IPR022648">
    <property type="entry name" value="Pr_cel_nuc_antig_N"/>
</dbReference>
<evidence type="ECO:0000256" key="3">
    <source>
        <dbReference type="HAMAP-Rule" id="MF_00317"/>
    </source>
</evidence>
<dbReference type="GO" id="GO:0006275">
    <property type="term" value="P:regulation of DNA replication"/>
    <property type="evidence" value="ECO:0007669"/>
    <property type="project" value="UniProtKB-UniRule"/>
</dbReference>
<evidence type="ECO:0000256" key="1">
    <source>
        <dbReference type="ARBA" id="ARBA00022705"/>
    </source>
</evidence>
<evidence type="ECO:0000313" key="5">
    <source>
        <dbReference type="EMBL" id="ALU28527.1"/>
    </source>
</evidence>
<dbReference type="NCBIfam" id="NF002220">
    <property type="entry name" value="PRK01115.1-3"/>
    <property type="match status" value="1"/>
</dbReference>
<dbReference type="EMBL" id="CP013695">
    <property type="protein sequence ID" value="ALU31236.1"/>
    <property type="molecule type" value="Genomic_DNA"/>
</dbReference>
<dbReference type="Pfam" id="PF00705">
    <property type="entry name" value="PCNA_N"/>
    <property type="match status" value="1"/>
</dbReference>
<name>A0A0U3H0X7_9CREN</name>
<dbReference type="Gene3D" id="3.70.10.10">
    <property type="match status" value="1"/>
</dbReference>
<dbReference type="PANTHER" id="PTHR11352:SF0">
    <property type="entry name" value="PROLIFERATING CELL NUCLEAR ANTIGEN"/>
    <property type="match status" value="1"/>
</dbReference>
<evidence type="ECO:0000313" key="7">
    <source>
        <dbReference type="Proteomes" id="UP000060043"/>
    </source>
</evidence>
<dbReference type="OMA" id="KERTADY"/>
<dbReference type="RefSeq" id="WP_011278124.1">
    <property type="nucleotide sequence ID" value="NZ_BHWZ01000003.1"/>
</dbReference>
<reference evidence="7 8" key="1">
    <citation type="submission" date="2015-12" db="EMBL/GenBank/DDBJ databases">
        <title>A stable core within a dynamic pangenome in Sulfolobus acidocaldarius.</title>
        <authorList>
            <person name="Anderson R."/>
            <person name="Kouris A."/>
            <person name="Seward C."/>
            <person name="Campbell K."/>
            <person name="Whitaker R."/>
        </authorList>
    </citation>
    <scope>NUCLEOTIDE SEQUENCE [LARGE SCALE GENOMIC DNA]</scope>
    <source>
        <strain evidence="5 8">GG12-C01-09</strain>
        <strain evidence="6 7">NG05B_CO5_07</strain>
    </source>
</reference>